<dbReference type="PROSITE" id="PS00463">
    <property type="entry name" value="ZN2_CY6_FUNGAL_1"/>
    <property type="match status" value="1"/>
</dbReference>
<feature type="region of interest" description="Disordered" evidence="1">
    <location>
        <begin position="425"/>
        <end position="503"/>
    </location>
</feature>
<feature type="domain" description="Zn(2)-C6 fungal-type" evidence="2">
    <location>
        <begin position="740"/>
        <end position="771"/>
    </location>
</feature>
<organism evidence="3 4">
    <name type="scientific">Kwoniella newhampshirensis</name>
    <dbReference type="NCBI Taxonomy" id="1651941"/>
    <lineage>
        <taxon>Eukaryota</taxon>
        <taxon>Fungi</taxon>
        <taxon>Dikarya</taxon>
        <taxon>Basidiomycota</taxon>
        <taxon>Agaricomycotina</taxon>
        <taxon>Tremellomycetes</taxon>
        <taxon>Tremellales</taxon>
        <taxon>Cryptococcaceae</taxon>
        <taxon>Kwoniella</taxon>
    </lineage>
</organism>
<dbReference type="GO" id="GO:0008270">
    <property type="term" value="F:zinc ion binding"/>
    <property type="evidence" value="ECO:0007669"/>
    <property type="project" value="InterPro"/>
</dbReference>
<dbReference type="RefSeq" id="XP_066800114.1">
    <property type="nucleotide sequence ID" value="XM_066949106.1"/>
</dbReference>
<dbReference type="KEGG" id="kne:92183277"/>
<comment type="caution">
    <text evidence="3">The sequence shown here is derived from an EMBL/GenBank/DDBJ whole genome shotgun (WGS) entry which is preliminary data.</text>
</comment>
<evidence type="ECO:0000256" key="1">
    <source>
        <dbReference type="SAM" id="MobiDB-lite"/>
    </source>
</evidence>
<dbReference type="Pfam" id="PF00172">
    <property type="entry name" value="Zn_clus"/>
    <property type="match status" value="1"/>
</dbReference>
<protein>
    <recommendedName>
        <fullName evidence="2">Zn(2)-C6 fungal-type domain-containing protein</fullName>
    </recommendedName>
</protein>
<feature type="region of interest" description="Disordered" evidence="1">
    <location>
        <begin position="521"/>
        <end position="594"/>
    </location>
</feature>
<feature type="region of interest" description="Disordered" evidence="1">
    <location>
        <begin position="102"/>
        <end position="127"/>
    </location>
</feature>
<feature type="compositionally biased region" description="Basic residues" evidence="1">
    <location>
        <begin position="682"/>
        <end position="691"/>
    </location>
</feature>
<dbReference type="PROSITE" id="PS50048">
    <property type="entry name" value="ZN2_CY6_FUNGAL_2"/>
    <property type="match status" value="1"/>
</dbReference>
<feature type="compositionally biased region" description="Pro residues" evidence="1">
    <location>
        <begin position="37"/>
        <end position="47"/>
    </location>
</feature>
<evidence type="ECO:0000259" key="2">
    <source>
        <dbReference type="PROSITE" id="PS50048"/>
    </source>
</evidence>
<gene>
    <name evidence="3" type="ORF">IAR55_006019</name>
</gene>
<dbReference type="AlphaFoldDB" id="A0AAW0YI93"/>
<feature type="compositionally biased region" description="Polar residues" evidence="1">
    <location>
        <begin position="654"/>
        <end position="679"/>
    </location>
</feature>
<feature type="compositionally biased region" description="Polar residues" evidence="1">
    <location>
        <begin position="298"/>
        <end position="323"/>
    </location>
</feature>
<feature type="compositionally biased region" description="Basic residues" evidence="1">
    <location>
        <begin position="779"/>
        <end position="788"/>
    </location>
</feature>
<feature type="region of interest" description="Disordered" evidence="1">
    <location>
        <begin position="779"/>
        <end position="837"/>
    </location>
</feature>
<feature type="compositionally biased region" description="Polar residues" evidence="1">
    <location>
        <begin position="525"/>
        <end position="535"/>
    </location>
</feature>
<feature type="region of interest" description="Disordered" evidence="1">
    <location>
        <begin position="278"/>
        <end position="389"/>
    </location>
</feature>
<dbReference type="CDD" id="cd00067">
    <property type="entry name" value="GAL4"/>
    <property type="match status" value="1"/>
</dbReference>
<keyword evidence="4" id="KW-1185">Reference proteome</keyword>
<proteinExistence type="predicted"/>
<dbReference type="GO" id="GO:0000981">
    <property type="term" value="F:DNA-binding transcription factor activity, RNA polymerase II-specific"/>
    <property type="evidence" value="ECO:0007669"/>
    <property type="project" value="InterPro"/>
</dbReference>
<evidence type="ECO:0000313" key="3">
    <source>
        <dbReference type="EMBL" id="KAK8845306.1"/>
    </source>
</evidence>
<accession>A0AAW0YI93</accession>
<dbReference type="EMBL" id="JBCAWK010000012">
    <property type="protein sequence ID" value="KAK8845306.1"/>
    <property type="molecule type" value="Genomic_DNA"/>
</dbReference>
<dbReference type="SMART" id="SM00066">
    <property type="entry name" value="GAL4"/>
    <property type="match status" value="1"/>
</dbReference>
<feature type="compositionally biased region" description="Pro residues" evidence="1">
    <location>
        <begin position="8"/>
        <end position="18"/>
    </location>
</feature>
<feature type="region of interest" description="Disordered" evidence="1">
    <location>
        <begin position="177"/>
        <end position="209"/>
    </location>
</feature>
<feature type="compositionally biased region" description="Low complexity" evidence="1">
    <location>
        <begin position="177"/>
        <end position="205"/>
    </location>
</feature>
<dbReference type="Gene3D" id="4.10.240.10">
    <property type="entry name" value="Zn(2)-C6 fungal-type DNA-binding domain"/>
    <property type="match status" value="1"/>
</dbReference>
<sequence>MAHQYYPYPSPAHGPGPIPTVVNSPQMQLQHRSSYPQPLPSSLPPLPHQSMVAPIPSFQGPGSIVSNPGSGQAQSQWTSYYHPGGWIESLPPPPVETAPNMPASTYTPSVDHSRHHSRAPSPVIWGKDHPLEEHQQNLRQQFQQYSVDGKHDQSRVDALAWECNAVGGGKCYATSQEQQRQQQQRQREQQSNGYGGQYQNQQQYGADKKEEEVSLFDTFAGSVVNLETGSRFDQLLEAKMNLMNQNRGQFEPVSVTAPPSQVDFSPLGFFPSTALPVEQSPLYPQPPSSELLQPSLSVSNSFTPMSQTQSPALESQQQEQPTGFSYRVPLSSSQSPSWQNVPNQYSAQPPMTHSPSNVVYTPQYGQQKHQQHTPTPPQQRSTPPMPLSLDPAAVERRLQDLTQTQIQPDLVAPLPNEISWVLQRHRSSGSSDSDRRSSYGQMPVQSSSQDHSKSAATSGMTFKTPQSGYSSTPLISSGLSQTSTSISLQPSQTLPTSSSLPMSSGLSTSAYISEPMYATHAVRRSAQSSPLSDQHQPPKPTFLSRKATYPPLSDNSPALGFSGPPPLSESQSYPSAFPSRPLQMPTTELPWINPLGSTNRIESVRQPPPLPEALPPVLKIRVFNSEQAKRNPLALGSSVQLPTPASAIDDPSSAEPTKSSATSVRPTNSKKFSFSTTMVQPKKARGKGKAKKNLEESSSGTKEPQPPSASKSPESKKRKNETAETNEERERRLLDKTTIACNMCRTKKLKCNGDRPRCFHCARRGEEACTYDPVLRRRGKGRKNKKKGSAGSDRSGSNAGRGDSSPSEESGEDELDERQDRTGCGGRRDLGIRASAKGEEAVIGDMSYLLKKDTAQSGGMGMGMGFGGGLGMGSGSRFELSTERG</sequence>
<reference evidence="3 4" key="1">
    <citation type="journal article" date="2024" name="bioRxiv">
        <title>Comparative genomics of Cryptococcus and Kwoniella reveals pathogenesis evolution and contrasting karyotype dynamics via intercentromeric recombination or chromosome fusion.</title>
        <authorList>
            <person name="Coelho M.A."/>
            <person name="David-Palma M."/>
            <person name="Shea T."/>
            <person name="Bowers K."/>
            <person name="McGinley-Smith S."/>
            <person name="Mohammad A.W."/>
            <person name="Gnirke A."/>
            <person name="Yurkov A.M."/>
            <person name="Nowrousian M."/>
            <person name="Sun S."/>
            <person name="Cuomo C.A."/>
            <person name="Heitman J."/>
        </authorList>
    </citation>
    <scope>NUCLEOTIDE SEQUENCE [LARGE SCALE GENOMIC DNA]</scope>
    <source>
        <strain evidence="3 4">CBS 13917</strain>
    </source>
</reference>
<feature type="compositionally biased region" description="Low complexity" evidence="1">
    <location>
        <begin position="476"/>
        <end position="503"/>
    </location>
</feature>
<feature type="compositionally biased region" description="Polar residues" evidence="1">
    <location>
        <begin position="330"/>
        <end position="365"/>
    </location>
</feature>
<feature type="compositionally biased region" description="Polar residues" evidence="1">
    <location>
        <begin position="21"/>
        <end position="32"/>
    </location>
</feature>
<dbReference type="SUPFAM" id="SSF57701">
    <property type="entry name" value="Zn2/Cys6 DNA-binding domain"/>
    <property type="match status" value="1"/>
</dbReference>
<dbReference type="InterPro" id="IPR036864">
    <property type="entry name" value="Zn2-C6_fun-type_DNA-bd_sf"/>
</dbReference>
<feature type="region of interest" description="Disordered" evidence="1">
    <location>
        <begin position="1"/>
        <end position="76"/>
    </location>
</feature>
<feature type="compositionally biased region" description="Polar residues" evidence="1">
    <location>
        <begin position="439"/>
        <end position="475"/>
    </location>
</feature>
<feature type="compositionally biased region" description="Low complexity" evidence="1">
    <location>
        <begin position="278"/>
        <end position="297"/>
    </location>
</feature>
<feature type="compositionally biased region" description="Basic and acidic residues" evidence="1">
    <location>
        <begin position="818"/>
        <end position="837"/>
    </location>
</feature>
<feature type="compositionally biased region" description="Basic and acidic residues" evidence="1">
    <location>
        <begin position="720"/>
        <end position="731"/>
    </location>
</feature>
<evidence type="ECO:0000313" key="4">
    <source>
        <dbReference type="Proteomes" id="UP001388673"/>
    </source>
</evidence>
<name>A0AAW0YI93_9TREE</name>
<feature type="region of interest" description="Disordered" evidence="1">
    <location>
        <begin position="633"/>
        <end position="731"/>
    </location>
</feature>
<dbReference type="GeneID" id="92183277"/>
<dbReference type="InterPro" id="IPR001138">
    <property type="entry name" value="Zn2Cys6_DnaBD"/>
</dbReference>
<dbReference type="Proteomes" id="UP001388673">
    <property type="component" value="Unassembled WGS sequence"/>
</dbReference>
<feature type="compositionally biased region" description="Polar residues" evidence="1">
    <location>
        <begin position="64"/>
        <end position="76"/>
    </location>
</feature>